<proteinExistence type="predicted"/>
<dbReference type="RefSeq" id="XP_066831855.1">
    <property type="nucleotide sequence ID" value="XM_066975191.1"/>
</dbReference>
<dbReference type="EMBL" id="OZ022410">
    <property type="protein sequence ID" value="CAK9441048.1"/>
    <property type="molecule type" value="Genomic_DNA"/>
</dbReference>
<protein>
    <submittedName>
        <fullName evidence="2">Uncharacterized protein</fullName>
    </submittedName>
</protein>
<gene>
    <name evidence="2" type="ORF">LODBEIA_P49170</name>
</gene>
<reference evidence="2 3" key="1">
    <citation type="submission" date="2024-03" db="EMBL/GenBank/DDBJ databases">
        <authorList>
            <person name="Brejova B."/>
        </authorList>
    </citation>
    <scope>NUCLEOTIDE SEQUENCE [LARGE SCALE GENOMIC DNA]</scope>
    <source>
        <strain evidence="2 3">CBS 14171</strain>
    </source>
</reference>
<feature type="compositionally biased region" description="Basic and acidic residues" evidence="1">
    <location>
        <begin position="1"/>
        <end position="25"/>
    </location>
</feature>
<keyword evidence="3" id="KW-1185">Reference proteome</keyword>
<evidence type="ECO:0000313" key="2">
    <source>
        <dbReference type="EMBL" id="CAK9441048.1"/>
    </source>
</evidence>
<dbReference type="Proteomes" id="UP001497383">
    <property type="component" value="Chromosome 6"/>
</dbReference>
<organism evidence="2 3">
    <name type="scientific">Lodderomyces beijingensis</name>
    <dbReference type="NCBI Taxonomy" id="1775926"/>
    <lineage>
        <taxon>Eukaryota</taxon>
        <taxon>Fungi</taxon>
        <taxon>Dikarya</taxon>
        <taxon>Ascomycota</taxon>
        <taxon>Saccharomycotina</taxon>
        <taxon>Pichiomycetes</taxon>
        <taxon>Debaryomycetaceae</taxon>
        <taxon>Candida/Lodderomyces clade</taxon>
        <taxon>Lodderomyces</taxon>
    </lineage>
</organism>
<evidence type="ECO:0000313" key="3">
    <source>
        <dbReference type="Proteomes" id="UP001497383"/>
    </source>
</evidence>
<name>A0ABP0ZRA6_9ASCO</name>
<sequence>MSSKEPSQEPELHSDSPPHEAHSDPSKPANAASHPKKKKQRRPQTEAEYQHQLDLWRTTGPQINTETWLYEKLDQLDPENRAHRVKILHACEKAYYERDWNLCLQMCHVAESLFGVELDSMTADARDVAAPPALENKKTRKSSKVERHVFELHAIKLRCLQRIEDDNRSR</sequence>
<accession>A0ABP0ZRA6</accession>
<feature type="region of interest" description="Disordered" evidence="1">
    <location>
        <begin position="1"/>
        <end position="53"/>
    </location>
</feature>
<dbReference type="GeneID" id="92210113"/>
<evidence type="ECO:0000256" key="1">
    <source>
        <dbReference type="SAM" id="MobiDB-lite"/>
    </source>
</evidence>